<accession>A0A366I308</accession>
<protein>
    <submittedName>
        <fullName evidence="1">Uncharacterized protein UPF0180</fullName>
    </submittedName>
</protein>
<gene>
    <name evidence="1" type="ORF">DES36_11267</name>
</gene>
<dbReference type="EMBL" id="QNRX01000012">
    <property type="protein sequence ID" value="RBP62094.1"/>
    <property type="molecule type" value="Genomic_DNA"/>
</dbReference>
<dbReference type="Pfam" id="PF03698">
    <property type="entry name" value="UPF0180"/>
    <property type="match status" value="1"/>
</dbReference>
<organism evidence="1 2">
    <name type="scientific">Alkalibaculum bacchi</name>
    <dbReference type="NCBI Taxonomy" id="645887"/>
    <lineage>
        <taxon>Bacteria</taxon>
        <taxon>Bacillati</taxon>
        <taxon>Bacillota</taxon>
        <taxon>Clostridia</taxon>
        <taxon>Eubacteriales</taxon>
        <taxon>Eubacteriaceae</taxon>
        <taxon>Alkalibaculum</taxon>
    </lineage>
</organism>
<dbReference type="Proteomes" id="UP000253490">
    <property type="component" value="Unassembled WGS sequence"/>
</dbReference>
<dbReference type="InterPro" id="IPR005370">
    <property type="entry name" value="UPF0180"/>
</dbReference>
<keyword evidence="2" id="KW-1185">Reference proteome</keyword>
<reference evidence="1 2" key="1">
    <citation type="submission" date="2018-06" db="EMBL/GenBank/DDBJ databases">
        <title>Genomic Encyclopedia of Type Strains, Phase IV (KMG-IV): sequencing the most valuable type-strain genomes for metagenomic binning, comparative biology and taxonomic classification.</title>
        <authorList>
            <person name="Goeker M."/>
        </authorList>
    </citation>
    <scope>NUCLEOTIDE SEQUENCE [LARGE SCALE GENOMIC DNA]</scope>
    <source>
        <strain evidence="1 2">DSM 22112</strain>
    </source>
</reference>
<proteinExistence type="predicted"/>
<sequence>MIVALDNKYGELANSLRRMNYKVVSLYSKERVDGVLYHSTYDSDFLNGVNNSMMNSTSNHGVLIIDIKDKTPEDIDNILRKRLYTSLF</sequence>
<dbReference type="AlphaFoldDB" id="A0A366I308"/>
<name>A0A366I308_9FIRM</name>
<evidence type="ECO:0000313" key="1">
    <source>
        <dbReference type="EMBL" id="RBP62094.1"/>
    </source>
</evidence>
<comment type="caution">
    <text evidence="1">The sequence shown here is derived from an EMBL/GenBank/DDBJ whole genome shotgun (WGS) entry which is preliminary data.</text>
</comment>
<evidence type="ECO:0000313" key="2">
    <source>
        <dbReference type="Proteomes" id="UP000253490"/>
    </source>
</evidence>
<dbReference type="RefSeq" id="WP_170128261.1">
    <property type="nucleotide sequence ID" value="NZ_CALNCS010000183.1"/>
</dbReference>